<dbReference type="PROSITE" id="PS50082">
    <property type="entry name" value="WD_REPEATS_2"/>
    <property type="match status" value="3"/>
</dbReference>
<evidence type="ECO:0000256" key="8">
    <source>
        <dbReference type="PROSITE-ProRule" id="PRU00221"/>
    </source>
</evidence>
<dbReference type="InterPro" id="IPR015048">
    <property type="entry name" value="DUF1899"/>
</dbReference>
<dbReference type="InterPro" id="IPR020472">
    <property type="entry name" value="WD40_PAC1"/>
</dbReference>
<comment type="caution">
    <text evidence="12">The sequence shown here is derived from an EMBL/GenBank/DDBJ whole genome shotgun (WGS) entry which is preliminary data.</text>
</comment>
<keyword evidence="6" id="KW-0009">Actin-binding</keyword>
<evidence type="ECO:0000256" key="1">
    <source>
        <dbReference type="ARBA" id="ARBA00009482"/>
    </source>
</evidence>
<dbReference type="PANTHER" id="PTHR10856:SF0">
    <property type="entry name" value="CORONIN"/>
    <property type="match status" value="1"/>
</dbReference>
<evidence type="ECO:0000256" key="10">
    <source>
        <dbReference type="SAM" id="MobiDB-lite"/>
    </source>
</evidence>
<feature type="region of interest" description="Disordered" evidence="10">
    <location>
        <begin position="470"/>
        <end position="535"/>
    </location>
</feature>
<feature type="repeat" description="WD" evidence="8">
    <location>
        <begin position="175"/>
        <end position="216"/>
    </location>
</feature>
<keyword evidence="5" id="KW-0175">Coiled coil</keyword>
<feature type="repeat" description="WD" evidence="8">
    <location>
        <begin position="80"/>
        <end position="114"/>
    </location>
</feature>
<dbReference type="PANTHER" id="PTHR10856">
    <property type="entry name" value="CORONIN"/>
    <property type="match status" value="1"/>
</dbReference>
<sequence>MSRFVRPSKYRHVFGTAAKRDQCYDNLRVTNNAWDSNIVKTNPLFVSVNWQSSGGGSFVVIPHDTVGMRQGKLPDNYPQYRGHTAAVLDTDFHPFNDYVIASGAEDSKVMIWNIPEKYKEEDQEDIEPVLKLSGHGRKVGHVLFHPTANNVLASASTDLTIKLWDIEKGQERQEITGHNEIIQSMAYNYNGSLMATTCRDKKLRIFDLRSNKVIQEGAGHQGVKGSRVVWLGETDRIVTTGFSRMSDRQMNLWNTGDLSKPIKSEFLDTSSGVLMPFYDQDTKMLYVAGKGDGNIRYFEYENDELFFLSAYQSSEPQRGMAFLPKRSVNVSECEVVRAYKVTSSLVEPISFKVPRKSDAFQSDIYPPAIGDEPALTADEWFSGKDANPKTIDLEAGYTVKAKQEFVTSASVEAPATPKEKSSEPSKSAASSDNDSSKLRKENEELKESLSQKDVKIRNLELEIEKLQNSLAEINLKKKVESTPSPAAEEAPISPGAGGASAAAAEEETDGVVSSNAATSESADVELPHNTNALTE</sequence>
<feature type="compositionally biased region" description="Basic and acidic residues" evidence="10">
    <location>
        <begin position="434"/>
        <end position="458"/>
    </location>
</feature>
<dbReference type="Pfam" id="PF16300">
    <property type="entry name" value="WD40_4"/>
    <property type="match status" value="1"/>
</dbReference>
<evidence type="ECO:0000256" key="3">
    <source>
        <dbReference type="ARBA" id="ARBA00022574"/>
    </source>
</evidence>
<accession>A0A8H7U963</accession>
<evidence type="ECO:0000313" key="13">
    <source>
        <dbReference type="Proteomes" id="UP000654370"/>
    </source>
</evidence>
<dbReference type="Pfam" id="PF00400">
    <property type="entry name" value="WD40"/>
    <property type="match status" value="3"/>
</dbReference>
<keyword evidence="2" id="KW-0597">Phosphoprotein</keyword>
<dbReference type="Proteomes" id="UP000654370">
    <property type="component" value="Unassembled WGS sequence"/>
</dbReference>
<reference evidence="12" key="1">
    <citation type="submission" date="2020-12" db="EMBL/GenBank/DDBJ databases">
        <title>Metabolic potential, ecology and presence of endohyphal bacteria is reflected in genomic diversity of Mucoromycotina.</title>
        <authorList>
            <person name="Muszewska A."/>
            <person name="Okrasinska A."/>
            <person name="Steczkiewicz K."/>
            <person name="Drgas O."/>
            <person name="Orlowska M."/>
            <person name="Perlinska-Lenart U."/>
            <person name="Aleksandrzak-Piekarczyk T."/>
            <person name="Szatraj K."/>
            <person name="Zielenkiewicz U."/>
            <person name="Pilsyk S."/>
            <person name="Malc E."/>
            <person name="Mieczkowski P."/>
            <person name="Kruszewska J.S."/>
            <person name="Biernat P."/>
            <person name="Pawlowska J."/>
        </authorList>
    </citation>
    <scope>NUCLEOTIDE SEQUENCE</scope>
    <source>
        <strain evidence="12">WA0000067209</strain>
    </source>
</reference>
<dbReference type="OrthoDB" id="1850764at2759"/>
<dbReference type="GO" id="GO:0051015">
    <property type="term" value="F:actin filament binding"/>
    <property type="evidence" value="ECO:0007669"/>
    <property type="project" value="TreeGrafter"/>
</dbReference>
<keyword evidence="13" id="KW-1185">Reference proteome</keyword>
<feature type="repeat" description="WD" evidence="8">
    <location>
        <begin position="132"/>
        <end position="174"/>
    </location>
</feature>
<dbReference type="SMART" id="SM01166">
    <property type="entry name" value="DUF1899"/>
    <property type="match status" value="1"/>
</dbReference>
<dbReference type="EMBL" id="JAEPQZ010000013">
    <property type="protein sequence ID" value="KAG2174290.1"/>
    <property type="molecule type" value="Genomic_DNA"/>
</dbReference>
<feature type="compositionally biased region" description="Low complexity" evidence="10">
    <location>
        <begin position="424"/>
        <end position="433"/>
    </location>
</feature>
<dbReference type="InterPro" id="IPR015505">
    <property type="entry name" value="Coronin"/>
</dbReference>
<evidence type="ECO:0000313" key="12">
    <source>
        <dbReference type="EMBL" id="KAG2174290.1"/>
    </source>
</evidence>
<dbReference type="Pfam" id="PF08953">
    <property type="entry name" value="DUF1899"/>
    <property type="match status" value="1"/>
</dbReference>
<dbReference type="Gene3D" id="2.130.10.10">
    <property type="entry name" value="YVTN repeat-like/Quinoprotein amine dehydrogenase"/>
    <property type="match status" value="1"/>
</dbReference>
<evidence type="ECO:0000259" key="11">
    <source>
        <dbReference type="SMART" id="SM01166"/>
    </source>
</evidence>
<dbReference type="AlphaFoldDB" id="A0A8H7U963"/>
<dbReference type="PRINTS" id="PR00320">
    <property type="entry name" value="GPROTEINBRPT"/>
</dbReference>
<dbReference type="GO" id="GO:0030479">
    <property type="term" value="C:actin cortical patch"/>
    <property type="evidence" value="ECO:0007669"/>
    <property type="project" value="UniProtKB-ARBA"/>
</dbReference>
<evidence type="ECO:0000256" key="6">
    <source>
        <dbReference type="ARBA" id="ARBA00023203"/>
    </source>
</evidence>
<comment type="subunit">
    <text evidence="7">Binds to F-actin.</text>
</comment>
<protein>
    <recommendedName>
        <fullName evidence="9">Coronin</fullName>
    </recommendedName>
</protein>
<gene>
    <name evidence="12" type="ORF">INT43_004313</name>
</gene>
<dbReference type="InterPro" id="IPR015943">
    <property type="entry name" value="WD40/YVTN_repeat-like_dom_sf"/>
</dbReference>
<evidence type="ECO:0000256" key="2">
    <source>
        <dbReference type="ARBA" id="ARBA00022553"/>
    </source>
</evidence>
<dbReference type="SMART" id="SM00320">
    <property type="entry name" value="WD40"/>
    <property type="match status" value="4"/>
</dbReference>
<dbReference type="GO" id="GO:0007015">
    <property type="term" value="P:actin filament organization"/>
    <property type="evidence" value="ECO:0007669"/>
    <property type="project" value="TreeGrafter"/>
</dbReference>
<name>A0A8H7U963_MORIS</name>
<dbReference type="PROSITE" id="PS50294">
    <property type="entry name" value="WD_REPEATS_REGION"/>
    <property type="match status" value="3"/>
</dbReference>
<evidence type="ECO:0000256" key="4">
    <source>
        <dbReference type="ARBA" id="ARBA00022737"/>
    </source>
</evidence>
<evidence type="ECO:0000256" key="7">
    <source>
        <dbReference type="ARBA" id="ARBA00062568"/>
    </source>
</evidence>
<feature type="region of interest" description="Disordered" evidence="10">
    <location>
        <begin position="408"/>
        <end position="458"/>
    </location>
</feature>
<dbReference type="SUPFAM" id="SSF50978">
    <property type="entry name" value="WD40 repeat-like"/>
    <property type="match status" value="1"/>
</dbReference>
<dbReference type="PROSITE" id="PS00678">
    <property type="entry name" value="WD_REPEATS_1"/>
    <property type="match status" value="2"/>
</dbReference>
<feature type="domain" description="DUF1899" evidence="11">
    <location>
        <begin position="3"/>
        <end position="67"/>
    </location>
</feature>
<evidence type="ECO:0000256" key="5">
    <source>
        <dbReference type="ARBA" id="ARBA00023054"/>
    </source>
</evidence>
<dbReference type="InterPro" id="IPR036322">
    <property type="entry name" value="WD40_repeat_dom_sf"/>
</dbReference>
<dbReference type="InterPro" id="IPR001680">
    <property type="entry name" value="WD40_rpt"/>
</dbReference>
<comment type="similarity">
    <text evidence="1 9">Belongs to the WD repeat coronin family.</text>
</comment>
<evidence type="ECO:0000256" key="9">
    <source>
        <dbReference type="RuleBase" id="RU280818"/>
    </source>
</evidence>
<dbReference type="InterPro" id="IPR019775">
    <property type="entry name" value="WD40_repeat_CS"/>
</dbReference>
<proteinExistence type="inferred from homology"/>
<organism evidence="12 13">
    <name type="scientific">Mortierella isabellina</name>
    <name type="common">Filamentous fungus</name>
    <name type="synonym">Umbelopsis isabellina</name>
    <dbReference type="NCBI Taxonomy" id="91625"/>
    <lineage>
        <taxon>Eukaryota</taxon>
        <taxon>Fungi</taxon>
        <taxon>Fungi incertae sedis</taxon>
        <taxon>Mucoromycota</taxon>
        <taxon>Mucoromycotina</taxon>
        <taxon>Umbelopsidomycetes</taxon>
        <taxon>Umbelopsidales</taxon>
        <taxon>Umbelopsidaceae</taxon>
        <taxon>Umbelopsis</taxon>
    </lineage>
</organism>
<dbReference type="SMART" id="SM01167">
    <property type="entry name" value="DUF1900"/>
    <property type="match status" value="1"/>
</dbReference>
<feature type="compositionally biased region" description="Low complexity" evidence="10">
    <location>
        <begin position="481"/>
        <end position="503"/>
    </location>
</feature>
<keyword evidence="4 9" id="KW-0677">Repeat</keyword>
<dbReference type="FunFam" id="2.130.10.10:FF:000197">
    <property type="entry name" value="Coronin"/>
    <property type="match status" value="1"/>
</dbReference>
<feature type="compositionally biased region" description="Polar residues" evidence="10">
    <location>
        <begin position="511"/>
        <end position="521"/>
    </location>
</feature>
<keyword evidence="3 8" id="KW-0853">WD repeat</keyword>